<dbReference type="GO" id="GO:0008703">
    <property type="term" value="F:5-amino-6-(5-phosphoribosylamino)uracil reductase activity"/>
    <property type="evidence" value="ECO:0007669"/>
    <property type="project" value="InterPro"/>
</dbReference>
<organism evidence="2 3">
    <name type="scientific">Vibrio amylolyticus</name>
    <dbReference type="NCBI Taxonomy" id="2847292"/>
    <lineage>
        <taxon>Bacteria</taxon>
        <taxon>Pseudomonadati</taxon>
        <taxon>Pseudomonadota</taxon>
        <taxon>Gammaproteobacteria</taxon>
        <taxon>Vibrionales</taxon>
        <taxon>Vibrionaceae</taxon>
        <taxon>Vibrio</taxon>
    </lineage>
</organism>
<reference evidence="2" key="1">
    <citation type="submission" date="2021-11" db="EMBL/GenBank/DDBJ databases">
        <title>Vibrio ZSDE26 sp. nov. and Vibrio ZSDZ34 sp. nov., isolated from coastal seawater in Qingdao.</title>
        <authorList>
            <person name="Zhang P."/>
        </authorList>
    </citation>
    <scope>NUCLEOTIDE SEQUENCE</scope>
    <source>
        <strain evidence="2">ZSDE26</strain>
    </source>
</reference>
<evidence type="ECO:0000313" key="3">
    <source>
        <dbReference type="Proteomes" id="UP001139559"/>
    </source>
</evidence>
<comment type="caution">
    <text evidence="2">The sequence shown here is derived from an EMBL/GenBank/DDBJ whole genome shotgun (WGS) entry which is preliminary data.</text>
</comment>
<dbReference type="InterPro" id="IPR002734">
    <property type="entry name" value="RibDG_C"/>
</dbReference>
<gene>
    <name evidence="2" type="ORF">KP803_14300</name>
</gene>
<name>A0A9X1XKC6_9VIBR</name>
<dbReference type="PANTHER" id="PTHR38011:SF11">
    <property type="entry name" value="2,5-DIAMINO-6-RIBOSYLAMINO-4(3H)-PYRIMIDINONE 5'-PHOSPHATE REDUCTASE"/>
    <property type="match status" value="1"/>
</dbReference>
<dbReference type="InterPro" id="IPR024072">
    <property type="entry name" value="DHFR-like_dom_sf"/>
</dbReference>
<dbReference type="PANTHER" id="PTHR38011">
    <property type="entry name" value="DIHYDROFOLATE REDUCTASE FAMILY PROTEIN (AFU_ORTHOLOGUE AFUA_8G06820)"/>
    <property type="match status" value="1"/>
</dbReference>
<evidence type="ECO:0000259" key="1">
    <source>
        <dbReference type="Pfam" id="PF01872"/>
    </source>
</evidence>
<dbReference type="Proteomes" id="UP001139559">
    <property type="component" value="Unassembled WGS sequence"/>
</dbReference>
<dbReference type="SUPFAM" id="SSF53597">
    <property type="entry name" value="Dihydrofolate reductase-like"/>
    <property type="match status" value="1"/>
</dbReference>
<accession>A0A9X1XKC6</accession>
<dbReference type="AlphaFoldDB" id="A0A9X1XKC6"/>
<protein>
    <submittedName>
        <fullName evidence="2">Dihydrofolate reductase family protein</fullName>
    </submittedName>
</protein>
<proteinExistence type="predicted"/>
<keyword evidence="3" id="KW-1185">Reference proteome</keyword>
<feature type="domain" description="Bacterial bifunctional deaminase-reductase C-terminal" evidence="1">
    <location>
        <begin position="5"/>
        <end position="177"/>
    </location>
</feature>
<dbReference type="Gene3D" id="3.40.430.10">
    <property type="entry name" value="Dihydrofolate Reductase, subunit A"/>
    <property type="match status" value="1"/>
</dbReference>
<dbReference type="InterPro" id="IPR050765">
    <property type="entry name" value="Riboflavin_Biosynth_HTPR"/>
</dbReference>
<dbReference type="RefSeq" id="WP_248009522.1">
    <property type="nucleotide sequence ID" value="NZ_JAJHVV010000008.1"/>
</dbReference>
<dbReference type="EMBL" id="JAJHVV010000008">
    <property type="protein sequence ID" value="MCK6264449.1"/>
    <property type="molecule type" value="Genomic_DNA"/>
</dbReference>
<dbReference type="GO" id="GO:0009231">
    <property type="term" value="P:riboflavin biosynthetic process"/>
    <property type="evidence" value="ECO:0007669"/>
    <property type="project" value="InterPro"/>
</dbReference>
<dbReference type="Pfam" id="PF01872">
    <property type="entry name" value="RibD_C"/>
    <property type="match status" value="1"/>
</dbReference>
<evidence type="ECO:0000313" key="2">
    <source>
        <dbReference type="EMBL" id="MCK6264449.1"/>
    </source>
</evidence>
<sequence length="186" mass="20680">MKCSVFIATSFDGFIATKDGGVDWLHSCGNQVAEMGDHADMGFFNYMASIDCMIMGRKCMEKIASMNLTDEQWPYGDTRIIVLSNTLSEAPDNMKSRVEMYQGDIKALVNKLESEGFSHAYIDGGTTIQAFLQLELINELIITRAPLILGQGIPLFGPTSRPIKLEQASAKAFPNDFIQVRYKVSY</sequence>